<dbReference type="InterPro" id="IPR036052">
    <property type="entry name" value="TrpB-like_PALP_sf"/>
</dbReference>
<dbReference type="AlphaFoldDB" id="A0A4S1X922"/>
<evidence type="ECO:0000313" key="5">
    <source>
        <dbReference type="Proteomes" id="UP000306147"/>
    </source>
</evidence>
<dbReference type="RefSeq" id="WP_135964795.1">
    <property type="nucleotide sequence ID" value="NZ_SRXT01000006.1"/>
</dbReference>
<dbReference type="Proteomes" id="UP000306147">
    <property type="component" value="Unassembled WGS sequence"/>
</dbReference>
<comment type="caution">
    <text evidence="4">The sequence shown here is derived from an EMBL/GenBank/DDBJ whole genome shotgun (WGS) entry which is preliminary data.</text>
</comment>
<dbReference type="PANTHER" id="PTHR42937:SF1">
    <property type="entry name" value="DIAMINOPROPIONATE AMMONIA-LYASE"/>
    <property type="match status" value="1"/>
</dbReference>
<feature type="domain" description="Tryptophan synthase beta chain-like PALP" evidence="3">
    <location>
        <begin position="14"/>
        <end position="341"/>
    </location>
</feature>
<evidence type="ECO:0000259" key="3">
    <source>
        <dbReference type="Pfam" id="PF00291"/>
    </source>
</evidence>
<comment type="cofactor">
    <cofactor evidence="1">
        <name>pyridoxal 5'-phosphate</name>
        <dbReference type="ChEBI" id="CHEBI:597326"/>
    </cofactor>
</comment>
<dbReference type="OrthoDB" id="34584at2"/>
<dbReference type="Gene3D" id="3.40.50.1100">
    <property type="match status" value="2"/>
</dbReference>
<name>A0A4S1X922_9SPHN</name>
<dbReference type="PANTHER" id="PTHR42937">
    <property type="match status" value="1"/>
</dbReference>
<reference evidence="4 5" key="1">
    <citation type="submission" date="2019-04" db="EMBL/GenBank/DDBJ databases">
        <title>Sphingomonas psychrotolerans sp. nov., isolated from soil in the Tianshan Mountains, Xinjiang, China.</title>
        <authorList>
            <person name="Luo Y."/>
            <person name="Sheng H."/>
        </authorList>
    </citation>
    <scope>NUCLEOTIDE SEQUENCE [LARGE SCALE GENOMIC DNA]</scope>
    <source>
        <strain evidence="4 5">ZFGT-11</strain>
    </source>
</reference>
<accession>A0A4S1X922</accession>
<evidence type="ECO:0000256" key="1">
    <source>
        <dbReference type="ARBA" id="ARBA00001933"/>
    </source>
</evidence>
<gene>
    <name evidence="4" type="ORF">E5A73_15745</name>
</gene>
<evidence type="ECO:0000313" key="4">
    <source>
        <dbReference type="EMBL" id="TGX52253.1"/>
    </source>
</evidence>
<sequence length="345" mass="35458">MHNTLTDSDLLAIWPDHAPTPLAEAPALASKAGIGQLLLKLETRRPFGNFKALGGTIAGLRAIARAVGALDIVQLLANPGRYGPCPTLLCASDGNHGLSVAAAAHRAGASARIYLPAAVRDDRADRIEALGAEVVRVPGTYDDAVSIAATAAAAGAGLLIPDTTQDPNHPVVADVMAGYQVIAREIRSELRRRSQPLPTHQFIQAGVGGLASAMADGLGSGRSGGPRIVVVEPSTAACVAHALILGRAERIDGGLETSAEMLSCGLASVPALRRLIHHHARSLLVDEADLLRAEAALTASAIDSTASGAAGLAGLLIAATDPIERKRLGLSDASRVLLVISERRP</sequence>
<dbReference type="Pfam" id="PF00291">
    <property type="entry name" value="PALP"/>
    <property type="match status" value="1"/>
</dbReference>
<dbReference type="SUPFAM" id="SSF53686">
    <property type="entry name" value="Tryptophan synthase beta subunit-like PLP-dependent enzymes"/>
    <property type="match status" value="1"/>
</dbReference>
<keyword evidence="2" id="KW-0663">Pyridoxal phosphate</keyword>
<organism evidence="4 5">
    <name type="scientific">Sphingomonas gei</name>
    <dbReference type="NCBI Taxonomy" id="1395960"/>
    <lineage>
        <taxon>Bacteria</taxon>
        <taxon>Pseudomonadati</taxon>
        <taxon>Pseudomonadota</taxon>
        <taxon>Alphaproteobacteria</taxon>
        <taxon>Sphingomonadales</taxon>
        <taxon>Sphingomonadaceae</taxon>
        <taxon>Sphingomonas</taxon>
    </lineage>
</organism>
<dbReference type="CDD" id="cd00640">
    <property type="entry name" value="Trp-synth-beta_II"/>
    <property type="match status" value="1"/>
</dbReference>
<evidence type="ECO:0000256" key="2">
    <source>
        <dbReference type="ARBA" id="ARBA00022898"/>
    </source>
</evidence>
<proteinExistence type="predicted"/>
<dbReference type="InterPro" id="IPR001926">
    <property type="entry name" value="TrpB-like_PALP"/>
</dbReference>
<keyword evidence="5" id="KW-1185">Reference proteome</keyword>
<dbReference type="EMBL" id="SRXT01000006">
    <property type="protein sequence ID" value="TGX52253.1"/>
    <property type="molecule type" value="Genomic_DNA"/>
</dbReference>
<protein>
    <submittedName>
        <fullName evidence="4">Pyridoxal-phosphate dependent enzyme</fullName>
    </submittedName>
</protein>